<evidence type="ECO:0000313" key="3">
    <source>
        <dbReference type="EMBL" id="RKQ86719.1"/>
    </source>
</evidence>
<feature type="domain" description="HDOD" evidence="2">
    <location>
        <begin position="204"/>
        <end position="397"/>
    </location>
</feature>
<evidence type="ECO:0000313" key="4">
    <source>
        <dbReference type="Proteomes" id="UP000278962"/>
    </source>
</evidence>
<accession>A0A660L1C0</accession>
<dbReference type="Pfam" id="PF00563">
    <property type="entry name" value="EAL"/>
    <property type="match status" value="1"/>
</dbReference>
<sequence length="407" mass="43856">MSNSTRFARETDTRSAAAVVVARQPILDHVERIVGFELLTPPEAHPHEATAIVLAQAIADIGLHKLVGDRPAHVDVTREFLLLVNPLPLDPQRVVLELAADEHVDDELLAVLRDVRAAGFRLALDDYREATASDALLDLAESVKIDVRDRSEDEIEGDVNAARGRGLNVIADGVPDRQVYGFCRGLGFDAFQGQYFAEPVVVQGASVPTYRLRALSMLSAGESATFEQLERVIAEDPGLSLKLVKLANSAFYGGRAPVGTIRQALMALGTTTVRRWAALLVLAGINDRPSHLLETGLLRARLCELVSARTPGAEADRGFTVGLFSVVDALLGLRMPDLLAELPFDERTTRALAEREGPEGKVLAGVLAYEAGEFEKCVATGVSLVDIAHAYGEALDWTDGALVQLSN</sequence>
<dbReference type="PIRSF" id="PIRSF003180">
    <property type="entry name" value="DiGMPpdiest_YuxH"/>
    <property type="match status" value="1"/>
</dbReference>
<dbReference type="InterPro" id="IPR014408">
    <property type="entry name" value="dGMP_Pdiesterase_EAL/HD-GYP"/>
</dbReference>
<dbReference type="PANTHER" id="PTHR33525:SF4">
    <property type="entry name" value="CYCLIC DI-GMP PHOSPHODIESTERASE CDGJ"/>
    <property type="match status" value="1"/>
</dbReference>
<dbReference type="InterPro" id="IPR052340">
    <property type="entry name" value="RNase_Y/CdgJ"/>
</dbReference>
<keyword evidence="4" id="KW-1185">Reference proteome</keyword>
<reference evidence="3 4" key="1">
    <citation type="submission" date="2018-10" db="EMBL/GenBank/DDBJ databases">
        <title>Genomic Encyclopedia of Archaeal and Bacterial Type Strains, Phase II (KMG-II): from individual species to whole genera.</title>
        <authorList>
            <person name="Goeker M."/>
        </authorList>
    </citation>
    <scope>NUCLEOTIDE SEQUENCE [LARGE SCALE GENOMIC DNA]</scope>
    <source>
        <strain evidence="3 4">DSM 14954</strain>
    </source>
</reference>
<dbReference type="PROSITE" id="PS50883">
    <property type="entry name" value="EAL"/>
    <property type="match status" value="1"/>
</dbReference>
<feature type="domain" description="EAL" evidence="1">
    <location>
        <begin position="1"/>
        <end position="213"/>
    </location>
</feature>
<organism evidence="3 4">
    <name type="scientific">Solirubrobacter pauli</name>
    <dbReference type="NCBI Taxonomy" id="166793"/>
    <lineage>
        <taxon>Bacteria</taxon>
        <taxon>Bacillati</taxon>
        <taxon>Actinomycetota</taxon>
        <taxon>Thermoleophilia</taxon>
        <taxon>Solirubrobacterales</taxon>
        <taxon>Solirubrobacteraceae</taxon>
        <taxon>Solirubrobacter</taxon>
    </lineage>
</organism>
<dbReference type="InterPro" id="IPR001633">
    <property type="entry name" value="EAL_dom"/>
</dbReference>
<dbReference type="SMART" id="SM00052">
    <property type="entry name" value="EAL"/>
    <property type="match status" value="1"/>
</dbReference>
<evidence type="ECO:0000259" key="1">
    <source>
        <dbReference type="PROSITE" id="PS50883"/>
    </source>
</evidence>
<dbReference type="InterPro" id="IPR013976">
    <property type="entry name" value="HDOD"/>
</dbReference>
<dbReference type="PANTHER" id="PTHR33525">
    <property type="match status" value="1"/>
</dbReference>
<name>A0A660L1C0_9ACTN</name>
<dbReference type="Gene3D" id="1.10.3210.10">
    <property type="entry name" value="Hypothetical protein af1432"/>
    <property type="match status" value="1"/>
</dbReference>
<dbReference type="PROSITE" id="PS51833">
    <property type="entry name" value="HDOD"/>
    <property type="match status" value="1"/>
</dbReference>
<dbReference type="OrthoDB" id="9804751at2"/>
<gene>
    <name evidence="3" type="ORF">C8N24_4734</name>
</gene>
<protein>
    <submittedName>
        <fullName evidence="3">EAL and modified HD-GYP domain-containing signal transduction protein</fullName>
    </submittedName>
</protein>
<evidence type="ECO:0000259" key="2">
    <source>
        <dbReference type="PROSITE" id="PS51833"/>
    </source>
</evidence>
<dbReference type="EMBL" id="RBIL01000002">
    <property type="protein sequence ID" value="RKQ86719.1"/>
    <property type="molecule type" value="Genomic_DNA"/>
</dbReference>
<dbReference type="SUPFAM" id="SSF141868">
    <property type="entry name" value="EAL domain-like"/>
    <property type="match status" value="1"/>
</dbReference>
<dbReference type="InterPro" id="IPR035919">
    <property type="entry name" value="EAL_sf"/>
</dbReference>
<comment type="caution">
    <text evidence="3">The sequence shown here is derived from an EMBL/GenBank/DDBJ whole genome shotgun (WGS) entry which is preliminary data.</text>
</comment>
<dbReference type="Pfam" id="PF08668">
    <property type="entry name" value="HDOD"/>
    <property type="match status" value="1"/>
</dbReference>
<proteinExistence type="predicted"/>
<dbReference type="Proteomes" id="UP000278962">
    <property type="component" value="Unassembled WGS sequence"/>
</dbReference>
<dbReference type="RefSeq" id="WP_121254687.1">
    <property type="nucleotide sequence ID" value="NZ_RBIL01000002.1"/>
</dbReference>
<dbReference type="Gene3D" id="3.20.20.450">
    <property type="entry name" value="EAL domain"/>
    <property type="match status" value="1"/>
</dbReference>
<dbReference type="SUPFAM" id="SSF109604">
    <property type="entry name" value="HD-domain/PDEase-like"/>
    <property type="match status" value="1"/>
</dbReference>
<dbReference type="AlphaFoldDB" id="A0A660L1C0"/>